<dbReference type="EMBL" id="NUIL01000056">
    <property type="protein sequence ID" value="PGO22411.1"/>
    <property type="molecule type" value="Genomic_DNA"/>
</dbReference>
<comment type="caution">
    <text evidence="1">The sequence shown here is derived from an EMBL/GenBank/DDBJ whole genome shotgun (WGS) entry which is preliminary data.</text>
</comment>
<evidence type="ECO:0000313" key="1">
    <source>
        <dbReference type="EMBL" id="PGO22411.1"/>
    </source>
</evidence>
<dbReference type="AlphaFoldDB" id="A0A2B9PJW3"/>
<evidence type="ECO:0000313" key="2">
    <source>
        <dbReference type="Proteomes" id="UP000223777"/>
    </source>
</evidence>
<sequence length="63" mass="7291">MNNFYLSIHSGAFYFGGESKVELTKQEQIVIIGKLIIRMKRVYVTVTSVLLILERYMFQGKMG</sequence>
<protein>
    <submittedName>
        <fullName evidence="1">Uncharacterized protein</fullName>
    </submittedName>
</protein>
<gene>
    <name evidence="1" type="ORF">CN984_27200</name>
</gene>
<dbReference type="Proteomes" id="UP000223777">
    <property type="component" value="Unassembled WGS sequence"/>
</dbReference>
<accession>A0A2B9PJW3</accession>
<organism evidence="1 2">
    <name type="scientific">Bacillus cereus</name>
    <dbReference type="NCBI Taxonomy" id="1396"/>
    <lineage>
        <taxon>Bacteria</taxon>
        <taxon>Bacillati</taxon>
        <taxon>Bacillota</taxon>
        <taxon>Bacilli</taxon>
        <taxon>Bacillales</taxon>
        <taxon>Bacillaceae</taxon>
        <taxon>Bacillus</taxon>
        <taxon>Bacillus cereus group</taxon>
    </lineage>
</organism>
<proteinExistence type="predicted"/>
<dbReference type="RefSeq" id="WP_098767619.1">
    <property type="nucleotide sequence ID" value="NZ_NUIL01000056.1"/>
</dbReference>
<name>A0A2B9PJW3_BACCE</name>
<reference evidence="1 2" key="1">
    <citation type="submission" date="2017-09" db="EMBL/GenBank/DDBJ databases">
        <title>Large-scale bioinformatics analysis of Bacillus genomes uncovers conserved roles of natural products in bacterial physiology.</title>
        <authorList>
            <consortium name="Agbiome Team Llc"/>
            <person name="Bleich R.M."/>
            <person name="Grubbs K.J."/>
            <person name="Santa Maria K.C."/>
            <person name="Allen S.E."/>
            <person name="Farag S."/>
            <person name="Shank E.A."/>
            <person name="Bowers A."/>
        </authorList>
    </citation>
    <scope>NUCLEOTIDE SEQUENCE [LARGE SCALE GENOMIC DNA]</scope>
    <source>
        <strain evidence="1 2">AFS050027</strain>
    </source>
</reference>